<proteinExistence type="predicted"/>
<dbReference type="PANTHER" id="PTHR24207:SF2">
    <property type="entry name" value="ZYX102 PROTEIN"/>
    <property type="match status" value="1"/>
</dbReference>
<dbReference type="Proteomes" id="UP000835052">
    <property type="component" value="Unassembled WGS sequence"/>
</dbReference>
<evidence type="ECO:0000256" key="2">
    <source>
        <dbReference type="ARBA" id="ARBA00022737"/>
    </source>
</evidence>
<keyword evidence="2" id="KW-0677">Repeat</keyword>
<evidence type="ECO:0000259" key="7">
    <source>
        <dbReference type="PROSITE" id="PS50023"/>
    </source>
</evidence>
<keyword evidence="1 5" id="KW-0479">Metal-binding</keyword>
<feature type="region of interest" description="Disordered" evidence="6">
    <location>
        <begin position="1"/>
        <end position="28"/>
    </location>
</feature>
<feature type="region of interest" description="Disordered" evidence="6">
    <location>
        <begin position="130"/>
        <end position="200"/>
    </location>
</feature>
<gene>
    <name evidence="8" type="ORF">CAUJ_LOCUS11399</name>
</gene>
<evidence type="ECO:0000256" key="5">
    <source>
        <dbReference type="PROSITE-ProRule" id="PRU00125"/>
    </source>
</evidence>
<keyword evidence="9" id="KW-1185">Reference proteome</keyword>
<organism evidence="8 9">
    <name type="scientific">Caenorhabditis auriculariae</name>
    <dbReference type="NCBI Taxonomy" id="2777116"/>
    <lineage>
        <taxon>Eukaryota</taxon>
        <taxon>Metazoa</taxon>
        <taxon>Ecdysozoa</taxon>
        <taxon>Nematoda</taxon>
        <taxon>Chromadorea</taxon>
        <taxon>Rhabditida</taxon>
        <taxon>Rhabditina</taxon>
        <taxon>Rhabditomorpha</taxon>
        <taxon>Rhabditoidea</taxon>
        <taxon>Rhabditidae</taxon>
        <taxon>Peloderinae</taxon>
        <taxon>Caenorhabditis</taxon>
    </lineage>
</organism>
<feature type="compositionally biased region" description="Basic and acidic residues" evidence="6">
    <location>
        <begin position="132"/>
        <end position="145"/>
    </location>
</feature>
<dbReference type="Pfam" id="PF00412">
    <property type="entry name" value="LIM"/>
    <property type="match status" value="1"/>
</dbReference>
<dbReference type="PANTHER" id="PTHR24207">
    <property type="entry name" value="ZYX102 PROTEIN"/>
    <property type="match status" value="1"/>
</dbReference>
<keyword evidence="4 5" id="KW-0440">LIM domain</keyword>
<evidence type="ECO:0000256" key="1">
    <source>
        <dbReference type="ARBA" id="ARBA00022723"/>
    </source>
</evidence>
<protein>
    <recommendedName>
        <fullName evidence="7">LIM zinc-binding domain-containing protein</fullName>
    </recommendedName>
</protein>
<feature type="compositionally biased region" description="Low complexity" evidence="6">
    <location>
        <begin position="228"/>
        <end position="241"/>
    </location>
</feature>
<feature type="compositionally biased region" description="Polar residues" evidence="6">
    <location>
        <begin position="174"/>
        <end position="187"/>
    </location>
</feature>
<feature type="compositionally biased region" description="Basic and acidic residues" evidence="6">
    <location>
        <begin position="161"/>
        <end position="173"/>
    </location>
</feature>
<feature type="region of interest" description="Disordered" evidence="6">
    <location>
        <begin position="228"/>
        <end position="253"/>
    </location>
</feature>
<feature type="non-terminal residue" evidence="8">
    <location>
        <position position="1"/>
    </location>
</feature>
<dbReference type="SUPFAM" id="SSF57716">
    <property type="entry name" value="Glucocorticoid receptor-like (DNA-binding domain)"/>
    <property type="match status" value="1"/>
</dbReference>
<dbReference type="InterPro" id="IPR001781">
    <property type="entry name" value="Znf_LIM"/>
</dbReference>
<name>A0A8S1HQX3_9PELO</name>
<dbReference type="PROSITE" id="PS50023">
    <property type="entry name" value="LIM_DOMAIN_2"/>
    <property type="match status" value="1"/>
</dbReference>
<dbReference type="SMART" id="SM00132">
    <property type="entry name" value="LIM"/>
    <property type="match status" value="1"/>
</dbReference>
<dbReference type="CDD" id="cd08368">
    <property type="entry name" value="LIM"/>
    <property type="match status" value="1"/>
</dbReference>
<accession>A0A8S1HQX3</accession>
<dbReference type="AlphaFoldDB" id="A0A8S1HQX3"/>
<evidence type="ECO:0000313" key="8">
    <source>
        <dbReference type="EMBL" id="CAD6195480.1"/>
    </source>
</evidence>
<feature type="compositionally biased region" description="Polar residues" evidence="6">
    <location>
        <begin position="146"/>
        <end position="160"/>
    </location>
</feature>
<evidence type="ECO:0000313" key="9">
    <source>
        <dbReference type="Proteomes" id="UP000835052"/>
    </source>
</evidence>
<reference evidence="8" key="1">
    <citation type="submission" date="2020-10" db="EMBL/GenBank/DDBJ databases">
        <authorList>
            <person name="Kikuchi T."/>
        </authorList>
    </citation>
    <scope>NUCLEOTIDE SEQUENCE</scope>
    <source>
        <strain evidence="8">NKZ352</strain>
    </source>
</reference>
<dbReference type="GO" id="GO:0046872">
    <property type="term" value="F:metal ion binding"/>
    <property type="evidence" value="ECO:0007669"/>
    <property type="project" value="UniProtKB-KW"/>
</dbReference>
<evidence type="ECO:0000256" key="6">
    <source>
        <dbReference type="SAM" id="MobiDB-lite"/>
    </source>
</evidence>
<evidence type="ECO:0000256" key="3">
    <source>
        <dbReference type="ARBA" id="ARBA00022833"/>
    </source>
</evidence>
<comment type="caution">
    <text evidence="8">The sequence shown here is derived from an EMBL/GenBank/DDBJ whole genome shotgun (WGS) entry which is preliminary data.</text>
</comment>
<feature type="domain" description="LIM zinc-binding" evidence="7">
    <location>
        <begin position="330"/>
        <end position="391"/>
    </location>
</feature>
<evidence type="ECO:0000256" key="4">
    <source>
        <dbReference type="ARBA" id="ARBA00023038"/>
    </source>
</evidence>
<dbReference type="Gene3D" id="2.10.110.10">
    <property type="entry name" value="Cysteine Rich Protein"/>
    <property type="match status" value="1"/>
</dbReference>
<dbReference type="OrthoDB" id="25414at2759"/>
<sequence>MAREFNTNGFLEELNAFGRPPPQQKLLSGSDRVQDFAWKLDKINIHKQQKIKDEMLLPSNSGMVRLGDENRVKNARKQIDNRDVQSWRNDVLEMNRPRNQAYHAPSSSVDSARDYARKLANGQISAATPLHCKVDENSDSDEGRVTDSSSNLHPSPYTTDSLRDLVSHERKNSDYSSASSQKSTSPFETHRPSPYADYSSLYKSSISPVSDRRSESPVKTFNVMFRGASGITSPSASSTSSQNKPRSEKSLAELVKKPNVKSNIRTTNEVRVPHEKPPAGKPPMFKPVNEQRTAMWADMARSMQSQDDRMNVLTERLHQDLVLEKSIVVGSCANCREPVTDRDERFSVNETLYHNDCFVCEVCNRTLNPDEFLIENDRLFCKQDYLFKFERKVARCAACREPLKDT</sequence>
<dbReference type="EMBL" id="CAJGYM010000056">
    <property type="protein sequence ID" value="CAD6195480.1"/>
    <property type="molecule type" value="Genomic_DNA"/>
</dbReference>
<keyword evidence="3 5" id="KW-0862">Zinc</keyword>
<dbReference type="PROSITE" id="PS00478">
    <property type="entry name" value="LIM_DOMAIN_1"/>
    <property type="match status" value="1"/>
</dbReference>